<sequence>MSNRTDTLFLLPLRRNKIKLEKTNILLLSASGSLKQQTMASVPSIGCLLAKNQYYRKSSISLVSSLTSSDSVNLIDDDRPLQGLPEMAESTWWFKSFFHSESGLSNVRNKDLSSSGTHS</sequence>
<name>A0A5E4BT96_MARMO</name>
<evidence type="ECO:0008006" key="4">
    <source>
        <dbReference type="Google" id="ProtNLM"/>
    </source>
</evidence>
<reference evidence="2" key="1">
    <citation type="submission" date="2019-04" db="EMBL/GenBank/DDBJ databases">
        <authorList>
            <person name="Alioto T."/>
            <person name="Alioto T."/>
        </authorList>
    </citation>
    <scope>NUCLEOTIDE SEQUENCE [LARGE SCALE GENOMIC DNA]</scope>
</reference>
<protein>
    <recommendedName>
        <fullName evidence="4">Pancreatic progenitor cell differentiation and proliferation factor-like protein</fullName>
    </recommendedName>
</protein>
<evidence type="ECO:0000256" key="1">
    <source>
        <dbReference type="ARBA" id="ARBA00006609"/>
    </source>
</evidence>
<dbReference type="AlphaFoldDB" id="A0A5E4BT96"/>
<keyword evidence="3" id="KW-1185">Reference proteome</keyword>
<dbReference type="PANTHER" id="PTHR14572">
    <property type="entry name" value="PANCREATIC PROGENITOR CELL DIFFERENTIATION AND PROLIFERATION FACTOR"/>
    <property type="match status" value="1"/>
</dbReference>
<comment type="similarity">
    <text evidence="1">Belongs to the PPDPF family.</text>
</comment>
<evidence type="ECO:0000313" key="2">
    <source>
        <dbReference type="EMBL" id="VTJ72139.1"/>
    </source>
</evidence>
<evidence type="ECO:0000313" key="3">
    <source>
        <dbReference type="Proteomes" id="UP000335636"/>
    </source>
</evidence>
<dbReference type="InterPro" id="IPR026754">
    <property type="entry name" value="PPDPF"/>
</dbReference>
<dbReference type="PRINTS" id="PR02071">
    <property type="entry name" value="PPDPFACTOR"/>
</dbReference>
<dbReference type="Pfam" id="PF15060">
    <property type="entry name" value="PPDFL"/>
    <property type="match status" value="1"/>
</dbReference>
<accession>A0A5E4BT96</accession>
<comment type="caution">
    <text evidence="2">The sequence shown here is derived from an EMBL/GenBank/DDBJ whole genome shotgun (WGS) entry which is preliminary data.</text>
</comment>
<dbReference type="Proteomes" id="UP000335636">
    <property type="component" value="Unassembled WGS sequence"/>
</dbReference>
<organism evidence="2 3">
    <name type="scientific">Marmota monax</name>
    <name type="common">Woodchuck</name>
    <dbReference type="NCBI Taxonomy" id="9995"/>
    <lineage>
        <taxon>Eukaryota</taxon>
        <taxon>Metazoa</taxon>
        <taxon>Chordata</taxon>
        <taxon>Craniata</taxon>
        <taxon>Vertebrata</taxon>
        <taxon>Euteleostomi</taxon>
        <taxon>Mammalia</taxon>
        <taxon>Eutheria</taxon>
        <taxon>Euarchontoglires</taxon>
        <taxon>Glires</taxon>
        <taxon>Rodentia</taxon>
        <taxon>Sciuromorpha</taxon>
        <taxon>Sciuridae</taxon>
        <taxon>Xerinae</taxon>
        <taxon>Marmotini</taxon>
        <taxon>Marmota</taxon>
    </lineage>
</organism>
<dbReference type="GO" id="GO:0030154">
    <property type="term" value="P:cell differentiation"/>
    <property type="evidence" value="ECO:0007669"/>
    <property type="project" value="InterPro"/>
</dbReference>
<gene>
    <name evidence="2" type="ORF">MONAX_5E032496</name>
</gene>
<proteinExistence type="inferred from homology"/>
<dbReference type="EMBL" id="CABDUW010000611">
    <property type="protein sequence ID" value="VTJ72139.1"/>
    <property type="molecule type" value="Genomic_DNA"/>
</dbReference>